<gene>
    <name evidence="5" type="ORF">OS145_04258</name>
</gene>
<organism evidence="5 6">
    <name type="scientific">Idiomarina baltica OS145</name>
    <dbReference type="NCBI Taxonomy" id="314276"/>
    <lineage>
        <taxon>Bacteria</taxon>
        <taxon>Pseudomonadati</taxon>
        <taxon>Pseudomonadota</taxon>
        <taxon>Gammaproteobacteria</taxon>
        <taxon>Alteromonadales</taxon>
        <taxon>Idiomarinaceae</taxon>
        <taxon>Idiomarina</taxon>
    </lineage>
</organism>
<keyword evidence="3 4" id="KW-0067">ATP-binding</keyword>
<dbReference type="PIRSF" id="PIRSF006806">
    <property type="entry name" value="FTHF_cligase"/>
    <property type="match status" value="1"/>
</dbReference>
<accession>A0ABM9WQ20</accession>
<reference evidence="5 6" key="1">
    <citation type="submission" date="2006-01" db="EMBL/GenBank/DDBJ databases">
        <authorList>
            <person name="Brettar I."/>
            <person name="Hofle M."/>
            <person name="Ferriera S."/>
            <person name="Johnson J."/>
            <person name="Kravitz S."/>
            <person name="Halpern A."/>
            <person name="Remington K."/>
            <person name="Beeson K."/>
            <person name="Tran B."/>
            <person name="Rogers Y.-H."/>
            <person name="Friedman R."/>
            <person name="Venter J.C."/>
        </authorList>
    </citation>
    <scope>NUCLEOTIDE SEQUENCE [LARGE SCALE GENOMIC DNA]</scope>
    <source>
        <strain evidence="5 6">OS145</strain>
    </source>
</reference>
<dbReference type="SUPFAM" id="SSF100950">
    <property type="entry name" value="NagB/RpiA/CoA transferase-like"/>
    <property type="match status" value="1"/>
</dbReference>
<evidence type="ECO:0000256" key="1">
    <source>
        <dbReference type="ARBA" id="ARBA00010638"/>
    </source>
</evidence>
<dbReference type="RefSeq" id="WP_006956331.1">
    <property type="nucleotide sequence ID" value="NZ_CH672407.1"/>
</dbReference>
<keyword evidence="4" id="KW-0479">Metal-binding</keyword>
<comment type="caution">
    <text evidence="5">The sequence shown here is derived from an EMBL/GenBank/DDBJ whole genome shotgun (WGS) entry which is preliminary data.</text>
</comment>
<evidence type="ECO:0000313" key="5">
    <source>
        <dbReference type="EMBL" id="EAQ33012.1"/>
    </source>
</evidence>
<dbReference type="InterPro" id="IPR037171">
    <property type="entry name" value="NagB/RpiA_transferase-like"/>
</dbReference>
<dbReference type="NCBIfam" id="TIGR02727">
    <property type="entry name" value="MTHFS_bact"/>
    <property type="match status" value="1"/>
</dbReference>
<comment type="cofactor">
    <cofactor evidence="4">
        <name>Mg(2+)</name>
        <dbReference type="ChEBI" id="CHEBI:18420"/>
    </cofactor>
</comment>
<evidence type="ECO:0000256" key="3">
    <source>
        <dbReference type="ARBA" id="ARBA00022840"/>
    </source>
</evidence>
<evidence type="ECO:0000256" key="4">
    <source>
        <dbReference type="RuleBase" id="RU361279"/>
    </source>
</evidence>
<sequence length="199" mass="22437">MTRDEWRSKLKARRAAISEPMQRQASHDVAARVAERAQQSSGYAAIFLSFANELNTTPAIEALWQANMATVVPVLHPFSPGHLLFLKLTPDTRLTKNRYGIEEPQLRVDNVVPLSKIGCMFMPLVGFDAYGNRLGMGGGYYDRTLAAWRAGQLPQLQPIGIAYDEQYVEQLPIQAWDVAIPEVITPTRHWSFKHEPKFS</sequence>
<keyword evidence="6" id="KW-1185">Reference proteome</keyword>
<dbReference type="EMBL" id="AAMX01000002">
    <property type="protein sequence ID" value="EAQ33012.1"/>
    <property type="molecule type" value="Genomic_DNA"/>
</dbReference>
<protein>
    <recommendedName>
        <fullName evidence="4">5-formyltetrahydrofolate cyclo-ligase</fullName>
        <ecNumber evidence="4">6.3.3.2</ecNumber>
    </recommendedName>
</protein>
<comment type="similarity">
    <text evidence="1 4">Belongs to the 5-formyltetrahydrofolate cyclo-ligase family.</text>
</comment>
<dbReference type="Gene3D" id="3.40.50.10420">
    <property type="entry name" value="NagB/RpiA/CoA transferase-like"/>
    <property type="match status" value="1"/>
</dbReference>
<dbReference type="Proteomes" id="UP000016543">
    <property type="component" value="Unassembled WGS sequence"/>
</dbReference>
<dbReference type="EC" id="6.3.3.2" evidence="4"/>
<dbReference type="Pfam" id="PF01812">
    <property type="entry name" value="5-FTHF_cyc-lig"/>
    <property type="match status" value="1"/>
</dbReference>
<dbReference type="PANTHER" id="PTHR23407">
    <property type="entry name" value="ATPASE INHIBITOR/5-FORMYLTETRAHYDROFOLATE CYCLO-LIGASE"/>
    <property type="match status" value="1"/>
</dbReference>
<dbReference type="PANTHER" id="PTHR23407:SF1">
    <property type="entry name" value="5-FORMYLTETRAHYDROFOLATE CYCLO-LIGASE"/>
    <property type="match status" value="1"/>
</dbReference>
<dbReference type="InterPro" id="IPR024185">
    <property type="entry name" value="FTHF_cligase-like_sf"/>
</dbReference>
<proteinExistence type="inferred from homology"/>
<dbReference type="InterPro" id="IPR002698">
    <property type="entry name" value="FTHF_cligase"/>
</dbReference>
<keyword evidence="4" id="KW-0460">Magnesium</keyword>
<comment type="catalytic activity">
    <reaction evidence="4">
        <text>(6S)-5-formyl-5,6,7,8-tetrahydrofolate + ATP = (6R)-5,10-methenyltetrahydrofolate + ADP + phosphate</text>
        <dbReference type="Rhea" id="RHEA:10488"/>
        <dbReference type="ChEBI" id="CHEBI:30616"/>
        <dbReference type="ChEBI" id="CHEBI:43474"/>
        <dbReference type="ChEBI" id="CHEBI:57455"/>
        <dbReference type="ChEBI" id="CHEBI:57457"/>
        <dbReference type="ChEBI" id="CHEBI:456216"/>
        <dbReference type="EC" id="6.3.3.2"/>
    </reaction>
</comment>
<evidence type="ECO:0000313" key="6">
    <source>
        <dbReference type="Proteomes" id="UP000016543"/>
    </source>
</evidence>
<evidence type="ECO:0000256" key="2">
    <source>
        <dbReference type="ARBA" id="ARBA00022741"/>
    </source>
</evidence>
<keyword evidence="2 4" id="KW-0547">Nucleotide-binding</keyword>
<name>A0ABM9WQ20_9GAMM</name>